<evidence type="ECO:0000313" key="3">
    <source>
        <dbReference type="EMBL" id="GBN56735.1"/>
    </source>
</evidence>
<dbReference type="GO" id="GO:0046872">
    <property type="term" value="F:metal ion binding"/>
    <property type="evidence" value="ECO:0007669"/>
    <property type="project" value="UniProtKB-KW"/>
</dbReference>
<keyword evidence="1" id="KW-0479">Metal-binding</keyword>
<dbReference type="EMBL" id="BGPR01012580">
    <property type="protein sequence ID" value="GBN56735.1"/>
    <property type="molecule type" value="Genomic_DNA"/>
</dbReference>
<comment type="caution">
    <text evidence="3">The sequence shown here is derived from an EMBL/GenBank/DDBJ whole genome shotgun (WGS) entry which is preliminary data.</text>
</comment>
<dbReference type="GO" id="GO:0016787">
    <property type="term" value="F:hydrolase activity"/>
    <property type="evidence" value="ECO:0007669"/>
    <property type="project" value="UniProtKB-KW"/>
</dbReference>
<sequence>MGASSLILSTQLNFLPLPWPSAYERTNFYGQILHFLGHPGFACSGVPAGICILTLDLEVREEDGFKNVSLGNVISVKPTQPPNYLTKADQVTK</sequence>
<keyword evidence="2" id="KW-0378">Hydrolase</keyword>
<keyword evidence="4" id="KW-1185">Reference proteome</keyword>
<organism evidence="3 4">
    <name type="scientific">Araneus ventricosus</name>
    <name type="common">Orbweaver spider</name>
    <name type="synonym">Epeira ventricosa</name>
    <dbReference type="NCBI Taxonomy" id="182803"/>
    <lineage>
        <taxon>Eukaryota</taxon>
        <taxon>Metazoa</taxon>
        <taxon>Ecdysozoa</taxon>
        <taxon>Arthropoda</taxon>
        <taxon>Chelicerata</taxon>
        <taxon>Arachnida</taxon>
        <taxon>Araneae</taxon>
        <taxon>Araneomorphae</taxon>
        <taxon>Entelegynae</taxon>
        <taxon>Araneoidea</taxon>
        <taxon>Araneidae</taxon>
        <taxon>Araneus</taxon>
    </lineage>
</organism>
<dbReference type="Gene3D" id="3.30.540.30">
    <property type="match status" value="1"/>
</dbReference>
<dbReference type="OrthoDB" id="4694525at2759"/>
<reference evidence="3 4" key="1">
    <citation type="journal article" date="2019" name="Sci. Rep.">
        <title>Orb-weaving spider Araneus ventricosus genome elucidates the spidroin gene catalogue.</title>
        <authorList>
            <person name="Kono N."/>
            <person name="Nakamura H."/>
            <person name="Ohtoshi R."/>
            <person name="Moran D.A.P."/>
            <person name="Shinohara A."/>
            <person name="Yoshida Y."/>
            <person name="Fujiwara M."/>
            <person name="Mori M."/>
            <person name="Tomita M."/>
            <person name="Arakawa K."/>
        </authorList>
    </citation>
    <scope>NUCLEOTIDE SEQUENCE [LARGE SCALE GENOMIC DNA]</scope>
</reference>
<name>A0A4Y2PXV3_ARAVE</name>
<dbReference type="Proteomes" id="UP000499080">
    <property type="component" value="Unassembled WGS sequence"/>
</dbReference>
<proteinExistence type="predicted"/>
<dbReference type="AlphaFoldDB" id="A0A4Y2PXV3"/>
<dbReference type="InterPro" id="IPR039461">
    <property type="entry name" value="Peptidase_M49"/>
</dbReference>
<protein>
    <submittedName>
        <fullName evidence="3">Uncharacterized protein</fullName>
    </submittedName>
</protein>
<dbReference type="Pfam" id="PF03571">
    <property type="entry name" value="Peptidase_M49"/>
    <property type="match status" value="1"/>
</dbReference>
<accession>A0A4Y2PXV3</accession>
<evidence type="ECO:0000256" key="2">
    <source>
        <dbReference type="ARBA" id="ARBA00022801"/>
    </source>
</evidence>
<evidence type="ECO:0000313" key="4">
    <source>
        <dbReference type="Proteomes" id="UP000499080"/>
    </source>
</evidence>
<evidence type="ECO:0000256" key="1">
    <source>
        <dbReference type="ARBA" id="ARBA00022723"/>
    </source>
</evidence>
<gene>
    <name evidence="3" type="ORF">AVEN_12102_1</name>
</gene>